<evidence type="ECO:0000259" key="3">
    <source>
        <dbReference type="PROSITE" id="PS50927"/>
    </source>
</evidence>
<accession>A0A7N0UL12</accession>
<dbReference type="Proteomes" id="UP000594263">
    <property type="component" value="Unplaced"/>
</dbReference>
<reference evidence="4" key="1">
    <citation type="submission" date="2021-01" db="UniProtKB">
        <authorList>
            <consortium name="EnsemblPlants"/>
        </authorList>
    </citation>
    <scope>IDENTIFICATION</scope>
</reference>
<organism evidence="4 5">
    <name type="scientific">Kalanchoe fedtschenkoi</name>
    <name type="common">Lavender scallops</name>
    <name type="synonym">South American air plant</name>
    <dbReference type="NCBI Taxonomy" id="63787"/>
    <lineage>
        <taxon>Eukaryota</taxon>
        <taxon>Viridiplantae</taxon>
        <taxon>Streptophyta</taxon>
        <taxon>Embryophyta</taxon>
        <taxon>Tracheophyta</taxon>
        <taxon>Spermatophyta</taxon>
        <taxon>Magnoliopsida</taxon>
        <taxon>eudicotyledons</taxon>
        <taxon>Gunneridae</taxon>
        <taxon>Pentapetalae</taxon>
        <taxon>Saxifragales</taxon>
        <taxon>Crassulaceae</taxon>
        <taxon>Kalanchoe</taxon>
    </lineage>
</organism>
<dbReference type="InterPro" id="IPR001480">
    <property type="entry name" value="Bulb-type_lectin_dom"/>
</dbReference>
<protein>
    <recommendedName>
        <fullName evidence="3">Bulb-type lectin domain-containing protein</fullName>
    </recommendedName>
</protein>
<evidence type="ECO:0000256" key="2">
    <source>
        <dbReference type="ARBA" id="ARBA00023180"/>
    </source>
</evidence>
<keyword evidence="5" id="KW-1185">Reference proteome</keyword>
<dbReference type="PROSITE" id="PS50927">
    <property type="entry name" value="BULB_LECTIN"/>
    <property type="match status" value="1"/>
</dbReference>
<dbReference type="AlphaFoldDB" id="A0A7N0UL12"/>
<feature type="domain" description="Bulb-type lectin" evidence="3">
    <location>
        <begin position="64"/>
        <end position="182"/>
    </location>
</feature>
<keyword evidence="2" id="KW-0325">Glycoprotein</keyword>
<dbReference type="Gene3D" id="2.90.10.10">
    <property type="entry name" value="Bulb-type lectin domain"/>
    <property type="match status" value="1"/>
</dbReference>
<keyword evidence="1" id="KW-0732">Signal</keyword>
<dbReference type="SUPFAM" id="SSF51110">
    <property type="entry name" value="alpha-D-mannose-specific plant lectins"/>
    <property type="match status" value="1"/>
</dbReference>
<dbReference type="PANTHER" id="PTHR32444">
    <property type="entry name" value="BULB-TYPE LECTIN DOMAIN-CONTAINING PROTEIN"/>
    <property type="match status" value="1"/>
</dbReference>
<evidence type="ECO:0000313" key="5">
    <source>
        <dbReference type="Proteomes" id="UP000594263"/>
    </source>
</evidence>
<name>A0A7N0UL12_KALFE</name>
<dbReference type="InterPro" id="IPR036426">
    <property type="entry name" value="Bulb-type_lectin_dom_sf"/>
</dbReference>
<evidence type="ECO:0000313" key="4">
    <source>
        <dbReference type="EnsemblPlants" id="Kaladp0071s0024.1.v1.1"/>
    </source>
</evidence>
<proteinExistence type="predicted"/>
<dbReference type="EnsemblPlants" id="Kaladp0071s0024.1.v1.1">
    <property type="protein sequence ID" value="Kaladp0071s0024.1.v1.1"/>
    <property type="gene ID" value="Kaladp0071s0024.v1.1"/>
</dbReference>
<evidence type="ECO:0000256" key="1">
    <source>
        <dbReference type="ARBA" id="ARBA00022729"/>
    </source>
</evidence>
<dbReference type="Gramene" id="Kaladp0071s0024.1.v1.1">
    <property type="protein sequence ID" value="Kaladp0071s0024.1.v1.1"/>
    <property type="gene ID" value="Kaladp0071s0024.v1.1"/>
</dbReference>
<dbReference type="Pfam" id="PF01453">
    <property type="entry name" value="B_lectin"/>
    <property type="match status" value="1"/>
</dbReference>
<dbReference type="PANTHER" id="PTHR32444:SF198">
    <property type="entry name" value="BULB-TYPE LECTIN DOMAIN-CONTAINING PROTEIN"/>
    <property type="match status" value="1"/>
</dbReference>
<dbReference type="SMART" id="SM00108">
    <property type="entry name" value="B_lectin"/>
    <property type="match status" value="1"/>
</dbReference>
<sequence length="262" mass="29720">MLPQSDLLESEPLFQLRLLLLERSRCVFVKGNESEWIDRGRSAKRSWRRIGSVWESGLRIRKPTMDFISSVKICCLRLLLLSFCLLGFFSPEGSINLYVGIWYNLPQTQVIWVANREKPLTDSSGVLRLSEQGNVVVMNGRNETLWSSNVSSSSAESTVQLLDSGNLVFIEHLGNTFFQKSKLINYPKIGEKMYLTSWLTEFDPSHGNFTATVVPLSSNTPECSAGKWGPNLRNVPWNGQVFIGVPIRTSLYLNEFCNLNEF</sequence>